<feature type="compositionally biased region" description="Basic and acidic residues" evidence="1">
    <location>
        <begin position="640"/>
        <end position="676"/>
    </location>
</feature>
<feature type="region of interest" description="Disordered" evidence="1">
    <location>
        <begin position="803"/>
        <end position="830"/>
    </location>
</feature>
<name>A0A811UJG7_CERCA</name>
<dbReference type="AlphaFoldDB" id="A0A811UJG7"/>
<keyword evidence="3" id="KW-1185">Reference proteome</keyword>
<dbReference type="InterPro" id="IPR039788">
    <property type="entry name" value="NOL4/NOL4L"/>
</dbReference>
<gene>
    <name evidence="2" type="ORF">CCAP1982_LOCUS6594</name>
</gene>
<evidence type="ECO:0000313" key="2">
    <source>
        <dbReference type="EMBL" id="CAD6997977.1"/>
    </source>
</evidence>
<feature type="region of interest" description="Disordered" evidence="1">
    <location>
        <begin position="701"/>
        <end position="746"/>
    </location>
</feature>
<protein>
    <submittedName>
        <fullName evidence="2">(Mediterranean fruit fly) hypothetical protein</fullName>
    </submittedName>
</protein>
<proteinExistence type="predicted"/>
<feature type="compositionally biased region" description="Basic and acidic residues" evidence="1">
    <location>
        <begin position="41"/>
        <end position="55"/>
    </location>
</feature>
<feature type="compositionally biased region" description="Polar residues" evidence="1">
    <location>
        <begin position="601"/>
        <end position="639"/>
    </location>
</feature>
<dbReference type="OrthoDB" id="10047222at2759"/>
<sequence>MNKMESSREQSPVDDREEKVHTYERPEETSLDEQQQLSTRKQQEQHLLEIQHEKQQQLQEQRPPKETIIPHFVHEEETLGVTSISASASASVSDAAYEADVDDVDMLPTAVAIDKNKPDQVVTEVISLPPLSTQPRRQAEREHIYELFQPWALKNYGDQAKTKTITLRKKTRILKALEGKEHSRPDSSKFRFWVKTKAFTTKRPAGFAEAAGGHRQLEPLPPNAVLSDNASQVDLFVGSTTKDFGKRTYRKVAVVEEFFDIIYNVHMELGGRSGMHAGQKRTYRIITETYAFLPREAVTRFLSICPECKKNLRATSPATAHNPPDECGNDSSSEIEVLNYSSHTESSVEAAPARLSSTSGLKKATATTTSTKAIKAPTTCSTVVPLKRRYSQLEEAVDSTKFAPASQSIARALLTAPLRQRPAAPASLPRSSSTDTAAAVATHEAAVMPTITIDLVSESVASIVKPTPSPVVAQPKIRINPQLQRPLTPPPVSVSVSLPLPLPVSVSLSTSVSRAATTTTASAAPLVVREPVTHAPPPYLGYHPLCFDMNFLKTHESFFRYYEMMRRFYAGSFPLATPPLSAEFAEFAGFAEMLTAQRSSSSAEVGTMPTTSYGKQSTVTKELVTSESPSVYQNKSSLHPTEEPLMKKFKSSPESEKSYRPRCSKIDTQTHKDFPKTSHASSDTAVAASVSTAELETITEAAPLPSLSPPPTQLSAINLSTSSTCRSTRSNGTSTSHTKPPTSLPSIIIPKLLTPLTPLSSSTLSQLLTSTPTAQCSKAPLSKGSLSSELSFKSASTEMKASSSRFAASGGADRERPTISSPSTRFSSRLPPLDLERLKPITSTYLQLTRSMGLSDEDALRFDNLDKYMHYKQSKKKIS</sequence>
<dbReference type="PANTHER" id="PTHR12449">
    <property type="entry name" value="DEATH DOMAIN-CONTAINING PROTEIN"/>
    <property type="match status" value="1"/>
</dbReference>
<evidence type="ECO:0000313" key="3">
    <source>
        <dbReference type="Proteomes" id="UP000606786"/>
    </source>
</evidence>
<dbReference type="PANTHER" id="PTHR12449:SF22">
    <property type="entry name" value="NUCLEOLAR PROTEIN 4"/>
    <property type="match status" value="1"/>
</dbReference>
<evidence type="ECO:0000256" key="1">
    <source>
        <dbReference type="SAM" id="MobiDB-lite"/>
    </source>
</evidence>
<feature type="compositionally biased region" description="Basic and acidic residues" evidence="1">
    <location>
        <begin position="1"/>
        <end position="28"/>
    </location>
</feature>
<dbReference type="EMBL" id="CAJHJT010000012">
    <property type="protein sequence ID" value="CAD6997977.1"/>
    <property type="molecule type" value="Genomic_DNA"/>
</dbReference>
<reference evidence="2" key="1">
    <citation type="submission" date="2020-11" db="EMBL/GenBank/DDBJ databases">
        <authorList>
            <person name="Whitehead M."/>
        </authorList>
    </citation>
    <scope>NUCLEOTIDE SEQUENCE</scope>
    <source>
        <strain evidence="2">EGII</strain>
    </source>
</reference>
<feature type="region of interest" description="Disordered" evidence="1">
    <location>
        <begin position="601"/>
        <end position="685"/>
    </location>
</feature>
<feature type="compositionally biased region" description="Polar residues" evidence="1">
    <location>
        <begin position="818"/>
        <end position="827"/>
    </location>
</feature>
<comment type="caution">
    <text evidence="2">The sequence shown here is derived from an EMBL/GenBank/DDBJ whole genome shotgun (WGS) entry which is preliminary data.</text>
</comment>
<feature type="compositionally biased region" description="Low complexity" evidence="1">
    <location>
        <begin position="713"/>
        <end position="746"/>
    </location>
</feature>
<organism evidence="2 3">
    <name type="scientific">Ceratitis capitata</name>
    <name type="common">Mediterranean fruit fly</name>
    <name type="synonym">Tephritis capitata</name>
    <dbReference type="NCBI Taxonomy" id="7213"/>
    <lineage>
        <taxon>Eukaryota</taxon>
        <taxon>Metazoa</taxon>
        <taxon>Ecdysozoa</taxon>
        <taxon>Arthropoda</taxon>
        <taxon>Hexapoda</taxon>
        <taxon>Insecta</taxon>
        <taxon>Pterygota</taxon>
        <taxon>Neoptera</taxon>
        <taxon>Endopterygota</taxon>
        <taxon>Diptera</taxon>
        <taxon>Brachycera</taxon>
        <taxon>Muscomorpha</taxon>
        <taxon>Tephritoidea</taxon>
        <taxon>Tephritidae</taxon>
        <taxon>Ceratitis</taxon>
        <taxon>Ceratitis</taxon>
    </lineage>
</organism>
<feature type="region of interest" description="Disordered" evidence="1">
    <location>
        <begin position="1"/>
        <end position="64"/>
    </location>
</feature>
<dbReference type="Proteomes" id="UP000606786">
    <property type="component" value="Unassembled WGS sequence"/>
</dbReference>
<accession>A0A811UJG7</accession>